<comment type="caution">
    <text evidence="1">The sequence shown here is derived from an EMBL/GenBank/DDBJ whole genome shotgun (WGS) entry which is preliminary data.</text>
</comment>
<sequence>MKVVKLSCNFGKKVALSVGIDYASGAAIIQIAAICNLEQRFAHCLQQRNAIASR</sequence>
<protein>
    <submittedName>
        <fullName evidence="1">Uncharacterized protein</fullName>
    </submittedName>
</protein>
<dbReference type="Proteomes" id="UP001204953">
    <property type="component" value="Unassembled WGS sequence"/>
</dbReference>
<gene>
    <name evidence="1" type="ORF">NJ959_20135</name>
</gene>
<keyword evidence="2" id="KW-1185">Reference proteome</keyword>
<organism evidence="1 2">
    <name type="scientific">Limnofasciculus baicalensis BBK-W-15</name>
    <dbReference type="NCBI Taxonomy" id="2699891"/>
    <lineage>
        <taxon>Bacteria</taxon>
        <taxon>Bacillati</taxon>
        <taxon>Cyanobacteriota</taxon>
        <taxon>Cyanophyceae</taxon>
        <taxon>Coleofasciculales</taxon>
        <taxon>Coleofasciculaceae</taxon>
        <taxon>Limnofasciculus</taxon>
        <taxon>Limnofasciculus baicalensis</taxon>
    </lineage>
</organism>
<name>A0AAE3KPB6_9CYAN</name>
<proteinExistence type="predicted"/>
<reference evidence="1" key="1">
    <citation type="submission" date="2022-06" db="EMBL/GenBank/DDBJ databases">
        <title>New cyanobacteria of genus Symplocastrum in benthos of Lake Baikal.</title>
        <authorList>
            <person name="Sorokovikova E."/>
            <person name="Tikhonova I."/>
            <person name="Krasnopeev A."/>
            <person name="Evseev P."/>
            <person name="Gladkikh A."/>
            <person name="Belykh O."/>
        </authorList>
    </citation>
    <scope>NUCLEOTIDE SEQUENCE</scope>
    <source>
        <strain evidence="1">BBK-W-15</strain>
    </source>
</reference>
<dbReference type="AlphaFoldDB" id="A0AAE3KPB6"/>
<accession>A0AAE3KPB6</accession>
<evidence type="ECO:0000313" key="1">
    <source>
        <dbReference type="EMBL" id="MCP2730741.1"/>
    </source>
</evidence>
<dbReference type="EMBL" id="JAMZMM010000236">
    <property type="protein sequence ID" value="MCP2730741.1"/>
    <property type="molecule type" value="Genomic_DNA"/>
</dbReference>
<evidence type="ECO:0000313" key="2">
    <source>
        <dbReference type="Proteomes" id="UP001204953"/>
    </source>
</evidence>